<dbReference type="GO" id="GO:0005886">
    <property type="term" value="C:plasma membrane"/>
    <property type="evidence" value="ECO:0007669"/>
    <property type="project" value="UniProtKB-SubCell"/>
</dbReference>
<gene>
    <name evidence="11" type="ORF">CHIRRI_LOCUS659</name>
</gene>
<feature type="transmembrane region" description="Helical" evidence="10">
    <location>
        <begin position="28"/>
        <end position="48"/>
    </location>
</feature>
<feature type="transmembrane region" description="Helical" evidence="10">
    <location>
        <begin position="60"/>
        <end position="85"/>
    </location>
</feature>
<comment type="subcellular location">
    <subcellularLocation>
        <location evidence="1">Cell membrane</location>
        <topology evidence="1">Multi-pass membrane protein</topology>
    </subcellularLocation>
</comment>
<keyword evidence="6 10" id="KW-1133">Transmembrane helix</keyword>
<sequence>MRLILRNLFFLEEKILQKFGYWPCNKIVYWKIWTFLILHITFILIPQIVYTIKSINSNNYLNLVAVASINLVAFMIILAPLNVVIKREKFNKLVANIKSKWLIHSSDEFPKWNQQRNKIVKIGNKCTFYTLCIILLTASSFYYIFNLIIFLRYLLSDLDVMDPSINRETLLKVDFGFNWEYTPFLFYYKLAIIIPHALIITNIIAIQSFYLKLVNYAASFFKLLNERIDKIDELLKSRSSDDVIQNEIKQFVEDHVDALE</sequence>
<evidence type="ECO:0000313" key="11">
    <source>
        <dbReference type="EMBL" id="CAG9797670.1"/>
    </source>
</evidence>
<keyword evidence="3" id="KW-0716">Sensory transduction</keyword>
<organism evidence="11 12">
    <name type="scientific">Chironomus riparius</name>
    <dbReference type="NCBI Taxonomy" id="315576"/>
    <lineage>
        <taxon>Eukaryota</taxon>
        <taxon>Metazoa</taxon>
        <taxon>Ecdysozoa</taxon>
        <taxon>Arthropoda</taxon>
        <taxon>Hexapoda</taxon>
        <taxon>Insecta</taxon>
        <taxon>Pterygota</taxon>
        <taxon>Neoptera</taxon>
        <taxon>Endopterygota</taxon>
        <taxon>Diptera</taxon>
        <taxon>Nematocera</taxon>
        <taxon>Chironomoidea</taxon>
        <taxon>Chironomidae</taxon>
        <taxon>Chironominae</taxon>
        <taxon>Chironomus</taxon>
    </lineage>
</organism>
<keyword evidence="8" id="KW-0675">Receptor</keyword>
<evidence type="ECO:0000256" key="10">
    <source>
        <dbReference type="SAM" id="Phobius"/>
    </source>
</evidence>
<proteinExistence type="predicted"/>
<reference evidence="11" key="1">
    <citation type="submission" date="2022-01" db="EMBL/GenBank/DDBJ databases">
        <authorList>
            <person name="King R."/>
        </authorList>
    </citation>
    <scope>NUCLEOTIDE SEQUENCE</scope>
</reference>
<dbReference type="InterPro" id="IPR004117">
    <property type="entry name" value="7tm6_olfct_rcpt"/>
</dbReference>
<dbReference type="PANTHER" id="PTHR21137:SF35">
    <property type="entry name" value="ODORANT RECEPTOR 19A-RELATED"/>
    <property type="match status" value="1"/>
</dbReference>
<dbReference type="GO" id="GO:0004984">
    <property type="term" value="F:olfactory receptor activity"/>
    <property type="evidence" value="ECO:0007669"/>
    <property type="project" value="InterPro"/>
</dbReference>
<dbReference type="GO" id="GO:0007165">
    <property type="term" value="P:signal transduction"/>
    <property type="evidence" value="ECO:0007669"/>
    <property type="project" value="UniProtKB-KW"/>
</dbReference>
<keyword evidence="7 10" id="KW-0472">Membrane</keyword>
<feature type="transmembrane region" description="Helical" evidence="10">
    <location>
        <begin position="126"/>
        <end position="155"/>
    </location>
</feature>
<evidence type="ECO:0008006" key="13">
    <source>
        <dbReference type="Google" id="ProtNLM"/>
    </source>
</evidence>
<dbReference type="PANTHER" id="PTHR21137">
    <property type="entry name" value="ODORANT RECEPTOR"/>
    <property type="match status" value="1"/>
</dbReference>
<dbReference type="EMBL" id="OU895877">
    <property type="protein sequence ID" value="CAG9797670.1"/>
    <property type="molecule type" value="Genomic_DNA"/>
</dbReference>
<keyword evidence="5" id="KW-0552">Olfaction</keyword>
<evidence type="ECO:0000256" key="4">
    <source>
        <dbReference type="ARBA" id="ARBA00022692"/>
    </source>
</evidence>
<reference evidence="11" key="2">
    <citation type="submission" date="2022-10" db="EMBL/GenBank/DDBJ databases">
        <authorList>
            <consortium name="ENA_rothamsted_submissions"/>
            <consortium name="culmorum"/>
            <person name="King R."/>
        </authorList>
    </citation>
    <scope>NUCLEOTIDE SEQUENCE</scope>
</reference>
<keyword evidence="12" id="KW-1185">Reference proteome</keyword>
<evidence type="ECO:0000256" key="8">
    <source>
        <dbReference type="ARBA" id="ARBA00023170"/>
    </source>
</evidence>
<evidence type="ECO:0000256" key="2">
    <source>
        <dbReference type="ARBA" id="ARBA00022475"/>
    </source>
</evidence>
<name>A0A9N9RGU3_9DIPT</name>
<dbReference type="GO" id="GO:0005549">
    <property type="term" value="F:odorant binding"/>
    <property type="evidence" value="ECO:0007669"/>
    <property type="project" value="InterPro"/>
</dbReference>
<dbReference type="AlphaFoldDB" id="A0A9N9RGU3"/>
<dbReference type="Proteomes" id="UP001153620">
    <property type="component" value="Chromosome 1"/>
</dbReference>
<evidence type="ECO:0000256" key="5">
    <source>
        <dbReference type="ARBA" id="ARBA00022725"/>
    </source>
</evidence>
<protein>
    <recommendedName>
        <fullName evidence="13">Odorant receptor</fullName>
    </recommendedName>
</protein>
<keyword evidence="4 10" id="KW-0812">Transmembrane</keyword>
<evidence type="ECO:0000256" key="3">
    <source>
        <dbReference type="ARBA" id="ARBA00022606"/>
    </source>
</evidence>
<feature type="transmembrane region" description="Helical" evidence="10">
    <location>
        <begin position="186"/>
        <end position="206"/>
    </location>
</feature>
<keyword evidence="9" id="KW-0807">Transducer</keyword>
<evidence type="ECO:0000256" key="6">
    <source>
        <dbReference type="ARBA" id="ARBA00022989"/>
    </source>
</evidence>
<keyword evidence="2" id="KW-1003">Cell membrane</keyword>
<evidence type="ECO:0000256" key="7">
    <source>
        <dbReference type="ARBA" id="ARBA00023136"/>
    </source>
</evidence>
<evidence type="ECO:0000313" key="12">
    <source>
        <dbReference type="Proteomes" id="UP001153620"/>
    </source>
</evidence>
<accession>A0A9N9RGU3</accession>
<evidence type="ECO:0000256" key="9">
    <source>
        <dbReference type="ARBA" id="ARBA00023224"/>
    </source>
</evidence>
<evidence type="ECO:0000256" key="1">
    <source>
        <dbReference type="ARBA" id="ARBA00004651"/>
    </source>
</evidence>